<reference evidence="4" key="1">
    <citation type="submission" date="2016-11" db="UniProtKB">
        <authorList>
            <consortium name="WormBaseParasite"/>
        </authorList>
    </citation>
    <scope>IDENTIFICATION</scope>
</reference>
<dbReference type="InterPro" id="IPR035940">
    <property type="entry name" value="CAP_sf"/>
</dbReference>
<dbReference type="SUPFAM" id="SSF55797">
    <property type="entry name" value="PR-1-like"/>
    <property type="match status" value="1"/>
</dbReference>
<keyword evidence="1" id="KW-0732">Signal</keyword>
<protein>
    <submittedName>
        <fullName evidence="4">SCP domain-containing protein</fullName>
    </submittedName>
</protein>
<organism evidence="3 4">
    <name type="scientific">Caenorhabditis tropicalis</name>
    <dbReference type="NCBI Taxonomy" id="1561998"/>
    <lineage>
        <taxon>Eukaryota</taxon>
        <taxon>Metazoa</taxon>
        <taxon>Ecdysozoa</taxon>
        <taxon>Nematoda</taxon>
        <taxon>Chromadorea</taxon>
        <taxon>Rhabditida</taxon>
        <taxon>Rhabditina</taxon>
        <taxon>Rhabditomorpha</taxon>
        <taxon>Rhabditoidea</taxon>
        <taxon>Rhabditidae</taxon>
        <taxon>Peloderinae</taxon>
        <taxon>Caenorhabditis</taxon>
    </lineage>
</organism>
<feature type="signal peptide" evidence="1">
    <location>
        <begin position="1"/>
        <end position="16"/>
    </location>
</feature>
<dbReference type="SMART" id="SM00198">
    <property type="entry name" value="SCP"/>
    <property type="match status" value="1"/>
</dbReference>
<sequence>MKTLVLLAALCIGVYSQFTTNGQAAILNVHNTLRSKIAKGTYVAKGTTKPAGSDILKIKWDTTIATSAQNYANGCPTGHSGAAGLGENLYWYWTSGTITNIDQFGASASAAWEKEFQDFGWKSNQLTMSLFNTGIGHATQMAWAKTNLIGCGVKNCGRDASNGMNKVAVVCQYKPQGNYLNQNIYTTGATCSACPSGTKCETATGLCV</sequence>
<evidence type="ECO:0000259" key="2">
    <source>
        <dbReference type="SMART" id="SM00198"/>
    </source>
</evidence>
<dbReference type="Pfam" id="PF00188">
    <property type="entry name" value="CAP"/>
    <property type="match status" value="1"/>
</dbReference>
<accession>A0A1I7TDQ4</accession>
<proteinExistence type="predicted"/>
<dbReference type="eggNOG" id="KOG3017">
    <property type="taxonomic scope" value="Eukaryota"/>
</dbReference>
<dbReference type="InterPro" id="IPR002413">
    <property type="entry name" value="V5_allergen-like"/>
</dbReference>
<feature type="domain" description="SCP" evidence="2">
    <location>
        <begin position="21"/>
        <end position="181"/>
    </location>
</feature>
<feature type="chain" id="PRO_5009307372" evidence="1">
    <location>
        <begin position="17"/>
        <end position="208"/>
    </location>
</feature>
<dbReference type="PRINTS" id="PR00838">
    <property type="entry name" value="V5ALLERGEN"/>
</dbReference>
<dbReference type="Gene3D" id="3.40.33.10">
    <property type="entry name" value="CAP"/>
    <property type="match status" value="1"/>
</dbReference>
<dbReference type="AlphaFoldDB" id="A0A1I7TDQ4"/>
<keyword evidence="3" id="KW-1185">Reference proteome</keyword>
<dbReference type="STRING" id="1561998.A0A1I7TDQ4"/>
<evidence type="ECO:0000313" key="3">
    <source>
        <dbReference type="Proteomes" id="UP000095282"/>
    </source>
</evidence>
<dbReference type="PRINTS" id="PR00837">
    <property type="entry name" value="V5TPXLIKE"/>
</dbReference>
<dbReference type="CDD" id="cd05380">
    <property type="entry name" value="CAP_euk"/>
    <property type="match status" value="1"/>
</dbReference>
<name>A0A1I7TDQ4_9PELO</name>
<evidence type="ECO:0000313" key="4">
    <source>
        <dbReference type="WBParaSite" id="Csp11.Scaffold587.g4921.t1"/>
    </source>
</evidence>
<dbReference type="FunFam" id="3.40.33.10:FF:000013">
    <property type="entry name" value="SCP-Like extracellular protein"/>
    <property type="match status" value="1"/>
</dbReference>
<dbReference type="InterPro" id="IPR001283">
    <property type="entry name" value="CRISP-related"/>
</dbReference>
<dbReference type="Proteomes" id="UP000095282">
    <property type="component" value="Unplaced"/>
</dbReference>
<dbReference type="InterPro" id="IPR014044">
    <property type="entry name" value="CAP_dom"/>
</dbReference>
<evidence type="ECO:0000256" key="1">
    <source>
        <dbReference type="SAM" id="SignalP"/>
    </source>
</evidence>
<dbReference type="WBParaSite" id="Csp11.Scaffold587.g4921.t1">
    <property type="protein sequence ID" value="Csp11.Scaffold587.g4921.t1"/>
    <property type="gene ID" value="Csp11.Scaffold587.g4921"/>
</dbReference>
<dbReference type="PANTHER" id="PTHR10334">
    <property type="entry name" value="CYSTEINE-RICH SECRETORY PROTEIN-RELATED"/>
    <property type="match status" value="1"/>
</dbReference>